<dbReference type="EMBL" id="JAANOU010000001">
    <property type="protein sequence ID" value="NIH80213.1"/>
    <property type="molecule type" value="Genomic_DNA"/>
</dbReference>
<keyword evidence="2 5" id="KW-0238">DNA-binding</keyword>
<feature type="domain" description="HTH hxlR-type" evidence="4">
    <location>
        <begin position="23"/>
        <end position="121"/>
    </location>
</feature>
<organism evidence="5 6">
    <name type="scientific">Amycolatopsis viridis</name>
    <dbReference type="NCBI Taxonomy" id="185678"/>
    <lineage>
        <taxon>Bacteria</taxon>
        <taxon>Bacillati</taxon>
        <taxon>Actinomycetota</taxon>
        <taxon>Actinomycetes</taxon>
        <taxon>Pseudonocardiales</taxon>
        <taxon>Pseudonocardiaceae</taxon>
        <taxon>Amycolatopsis</taxon>
    </lineage>
</organism>
<dbReference type="SUPFAM" id="SSF46785">
    <property type="entry name" value="Winged helix' DNA-binding domain"/>
    <property type="match status" value="1"/>
</dbReference>
<dbReference type="InterPro" id="IPR002577">
    <property type="entry name" value="HTH_HxlR"/>
</dbReference>
<protein>
    <submittedName>
        <fullName evidence="5">DNA-binding HxlR family transcriptional regulator</fullName>
    </submittedName>
</protein>
<evidence type="ECO:0000313" key="5">
    <source>
        <dbReference type="EMBL" id="NIH80213.1"/>
    </source>
</evidence>
<evidence type="ECO:0000313" key="6">
    <source>
        <dbReference type="Proteomes" id="UP000754495"/>
    </source>
</evidence>
<dbReference type="Gene3D" id="1.10.10.10">
    <property type="entry name" value="Winged helix-like DNA-binding domain superfamily/Winged helix DNA-binding domain"/>
    <property type="match status" value="1"/>
</dbReference>
<keyword evidence="1" id="KW-0805">Transcription regulation</keyword>
<evidence type="ECO:0000256" key="2">
    <source>
        <dbReference type="ARBA" id="ARBA00023125"/>
    </source>
</evidence>
<dbReference type="PANTHER" id="PTHR33204">
    <property type="entry name" value="TRANSCRIPTIONAL REGULATOR, MARR FAMILY"/>
    <property type="match status" value="1"/>
</dbReference>
<dbReference type="Pfam" id="PF01638">
    <property type="entry name" value="HxlR"/>
    <property type="match status" value="1"/>
</dbReference>
<name>A0ABX0STL7_9PSEU</name>
<comment type="caution">
    <text evidence="5">The sequence shown here is derived from an EMBL/GenBank/DDBJ whole genome shotgun (WGS) entry which is preliminary data.</text>
</comment>
<dbReference type="RefSeq" id="WP_167114084.1">
    <property type="nucleotide sequence ID" value="NZ_JAANOU010000001.1"/>
</dbReference>
<proteinExistence type="predicted"/>
<keyword evidence="6" id="KW-1185">Reference proteome</keyword>
<gene>
    <name evidence="5" type="ORF">FHX46_002743</name>
</gene>
<dbReference type="GO" id="GO:0003677">
    <property type="term" value="F:DNA binding"/>
    <property type="evidence" value="ECO:0007669"/>
    <property type="project" value="UniProtKB-KW"/>
</dbReference>
<evidence type="ECO:0000259" key="4">
    <source>
        <dbReference type="PROSITE" id="PS51118"/>
    </source>
</evidence>
<dbReference type="Proteomes" id="UP000754495">
    <property type="component" value="Unassembled WGS sequence"/>
</dbReference>
<dbReference type="InterPro" id="IPR036388">
    <property type="entry name" value="WH-like_DNA-bd_sf"/>
</dbReference>
<reference evidence="5 6" key="1">
    <citation type="submission" date="2020-03" db="EMBL/GenBank/DDBJ databases">
        <title>Sequencing the genomes of 1000 actinobacteria strains.</title>
        <authorList>
            <person name="Klenk H.-P."/>
        </authorList>
    </citation>
    <scope>NUCLEOTIDE SEQUENCE [LARGE SCALE GENOMIC DNA]</scope>
    <source>
        <strain evidence="5 6">DSM 45668</strain>
    </source>
</reference>
<evidence type="ECO:0000256" key="1">
    <source>
        <dbReference type="ARBA" id="ARBA00023015"/>
    </source>
</evidence>
<sequence>MTVHEQDRATPAGVFERRDDRTCRVRDVLDRVGDKWSLTVVAELGRGTLRFGELKRRIPGISQRVLTSTVRALERDGLVSRTVHPVVPPRVDYELTPLGHTLLDTAWALMNWALEHTDDIDRARAAYDAPS</sequence>
<dbReference type="PROSITE" id="PS51118">
    <property type="entry name" value="HTH_HXLR"/>
    <property type="match status" value="1"/>
</dbReference>
<accession>A0ABX0STL7</accession>
<dbReference type="InterPro" id="IPR036390">
    <property type="entry name" value="WH_DNA-bd_sf"/>
</dbReference>
<keyword evidence="3" id="KW-0804">Transcription</keyword>
<dbReference type="PANTHER" id="PTHR33204:SF39">
    <property type="entry name" value="TRANSCRIPTIONAL REGULATORY PROTEIN"/>
    <property type="match status" value="1"/>
</dbReference>
<evidence type="ECO:0000256" key="3">
    <source>
        <dbReference type="ARBA" id="ARBA00023163"/>
    </source>
</evidence>